<dbReference type="InterPro" id="IPR022742">
    <property type="entry name" value="Hydrolase_4"/>
</dbReference>
<dbReference type="Gene3D" id="3.40.50.1820">
    <property type="entry name" value="alpha/beta hydrolase"/>
    <property type="match status" value="1"/>
</dbReference>
<dbReference type="InterPro" id="IPR000073">
    <property type="entry name" value="AB_hydrolase_1"/>
</dbReference>
<dbReference type="PANTHER" id="PTHR11614">
    <property type="entry name" value="PHOSPHOLIPASE-RELATED"/>
    <property type="match status" value="1"/>
</dbReference>
<reference evidence="3 4" key="1">
    <citation type="submission" date="2022-07" db="EMBL/GenBank/DDBJ databases">
        <title>Methylomonas rivi sp. nov., Methylomonas rosea sp. nov., Methylomonas aureus sp. nov. and Methylomonas subterranea sp. nov., four novel methanotrophs isolated from a freshwater creek and the deep terrestrial subsurface.</title>
        <authorList>
            <person name="Abin C."/>
            <person name="Sankaranarayanan K."/>
            <person name="Garner C."/>
            <person name="Sindelar R."/>
            <person name="Kotary K."/>
            <person name="Garner R."/>
            <person name="Barclay S."/>
            <person name="Lawson P."/>
            <person name="Krumholz L."/>
        </authorList>
    </citation>
    <scope>NUCLEOTIDE SEQUENCE [LARGE SCALE GENOMIC DNA]</scope>
    <source>
        <strain evidence="3 4">SURF-2</strain>
    </source>
</reference>
<dbReference type="SUPFAM" id="SSF53474">
    <property type="entry name" value="alpha/beta-Hydrolases"/>
    <property type="match status" value="1"/>
</dbReference>
<feature type="domain" description="Serine aminopeptidase S33" evidence="2">
    <location>
        <begin position="69"/>
        <end position="306"/>
    </location>
</feature>
<evidence type="ECO:0000313" key="4">
    <source>
        <dbReference type="Proteomes" id="UP001524499"/>
    </source>
</evidence>
<comment type="caution">
    <text evidence="3">The sequence shown here is derived from an EMBL/GenBank/DDBJ whole genome shotgun (WGS) entry which is preliminary data.</text>
</comment>
<dbReference type="PRINTS" id="PR00111">
    <property type="entry name" value="ABHYDROLASE"/>
</dbReference>
<organism evidence="3 4">
    <name type="scientific">Methylomonas subterranea</name>
    <dbReference type="NCBI Taxonomy" id="2952225"/>
    <lineage>
        <taxon>Bacteria</taxon>
        <taxon>Pseudomonadati</taxon>
        <taxon>Pseudomonadota</taxon>
        <taxon>Gammaproteobacteria</taxon>
        <taxon>Methylococcales</taxon>
        <taxon>Methylococcaceae</taxon>
        <taxon>Methylomonas</taxon>
    </lineage>
</organism>
<dbReference type="Proteomes" id="UP001524499">
    <property type="component" value="Unassembled WGS sequence"/>
</dbReference>
<sequence length="354" mass="39348">MSLITRIYFYLFGIRPSTAWLLLFVMLVAGCAPALPPPGSAAGPARLTADRFIAADGVQLHLSRWPAENPRAVIIALHGFNDYRRFFGAPAEYLQQQHIYCYAYDQRGFGESVAPGIWAGNDVYSDDLRQITALVKAEHPGTPVYLLGESMGGAIIIDAMSRRDRPDAAGIVLSAPAVWGRETMPWYQTSLLWALSHTVPWMALSGRDLGIIPSDNVEMLRALGRDPLVIKETRVDAIYGLANLMDIALSSADKLHGDTLLLYGEKDQIVPLEPTRRFVQELLHSPAGTRTVAYYENGYHMLLRDLQAPLIWRDIAHWILENKSNLPSGADRNLEKLVRRSDPAGDQPEHPQAQ</sequence>
<dbReference type="RefSeq" id="WP_256601663.1">
    <property type="nucleotide sequence ID" value="NZ_JANIBJ010000011.1"/>
</dbReference>
<evidence type="ECO:0000256" key="1">
    <source>
        <dbReference type="SAM" id="MobiDB-lite"/>
    </source>
</evidence>
<dbReference type="PROSITE" id="PS51257">
    <property type="entry name" value="PROKAR_LIPOPROTEIN"/>
    <property type="match status" value="1"/>
</dbReference>
<accession>A0ABT1TEM4</accession>
<dbReference type="InterPro" id="IPR051044">
    <property type="entry name" value="MAG_DAG_Lipase"/>
</dbReference>
<name>A0ABT1TEM4_9GAMM</name>
<protein>
    <submittedName>
        <fullName evidence="3">Lysophospholipase</fullName>
    </submittedName>
</protein>
<dbReference type="InterPro" id="IPR029058">
    <property type="entry name" value="AB_hydrolase_fold"/>
</dbReference>
<proteinExistence type="predicted"/>
<gene>
    <name evidence="3" type="ORF">NP590_07355</name>
</gene>
<dbReference type="Pfam" id="PF12146">
    <property type="entry name" value="Hydrolase_4"/>
    <property type="match status" value="1"/>
</dbReference>
<evidence type="ECO:0000259" key="2">
    <source>
        <dbReference type="Pfam" id="PF12146"/>
    </source>
</evidence>
<feature type="region of interest" description="Disordered" evidence="1">
    <location>
        <begin position="330"/>
        <end position="354"/>
    </location>
</feature>
<evidence type="ECO:0000313" key="3">
    <source>
        <dbReference type="EMBL" id="MCQ8103915.1"/>
    </source>
</evidence>
<feature type="compositionally biased region" description="Basic and acidic residues" evidence="1">
    <location>
        <begin position="332"/>
        <end position="354"/>
    </location>
</feature>
<keyword evidence="4" id="KW-1185">Reference proteome</keyword>
<dbReference type="EMBL" id="JANIBJ010000011">
    <property type="protein sequence ID" value="MCQ8103915.1"/>
    <property type="molecule type" value="Genomic_DNA"/>
</dbReference>